<name>A0ABM3VWE6_ERIEU</name>
<dbReference type="RefSeq" id="XP_060028658.1">
    <property type="nucleotide sequence ID" value="XM_060172675.1"/>
</dbReference>
<sequence>MGDALTAGAMGPGREGAGDQSVIWISDEEVDADLGDSVLLVEPAAEPGLEERPPEEPVDEDCELVVTFCKKGSVMPHARHDCPIHPFERTESEQACPVGQNAATCSQCFCYICDGPASECQLWTTPLLGHCNAHNRSQYWRTQRGRALGGILVTFNLEPSEISTHLRRGGERLLRFGQELAEAYSRYLCGEPVACTCWSEPHSRWCPVRQQPQAPVYRYSEVFEVVSSFVSQAELEHPEAAAIMLLGTVKELAQHKDPSLTWRSTRSPEALKLAVPVLMERIMQQLQRLLVLGDLAPTLTDKLTHFFRSVPLPPHCFSFTNSLNVVPWDHRLLTTILRGQKVAGHARKKGKRELLWEAFTVIRARVDRLESAAQYRELVRYLRAVMCEDSDSLQELLDRVPFYLCKCGDFAAAAEALLAPTGLGRCPASRLPPPHFRNYLKMLRTGSVPEGSDLRGAAQWAVSIGPPVKAWVLARQALRMLHGSPDLYADVQCWGTLMNLWGSSPVLTQNGHLTPLALQTPSSSFQRAVLNTADRVLHELRSQGARAQPALPSQLFCGPLDLEACLLLCVRATVHMLTEQPRLPPMLGLLLALGENVWALEVLLEGLTHKAADVADVLLQDLSDQRGSLLEAWRALGPGYVGQLLSLFLGSERQEMQAVGISLSHVVTENLSQCPWASALDLSQLRIFKRRQLGAANLLHLSRALSILENLGPVRGATVVLERQNQGPSPRAQSEGPRR</sequence>
<dbReference type="Proteomes" id="UP001652624">
    <property type="component" value="Chromosome 15"/>
</dbReference>
<reference evidence="2" key="1">
    <citation type="submission" date="2025-08" db="UniProtKB">
        <authorList>
            <consortium name="RefSeq"/>
        </authorList>
    </citation>
    <scope>IDENTIFICATION</scope>
</reference>
<accession>A0ABM3VWE6</accession>
<gene>
    <name evidence="2" type="primary">LOC132533072</name>
</gene>
<keyword evidence="1" id="KW-1185">Reference proteome</keyword>
<protein>
    <submittedName>
        <fullName evidence="2">Uncharacterized protein LOC132533072 isoform X1</fullName>
    </submittedName>
</protein>
<evidence type="ECO:0000313" key="2">
    <source>
        <dbReference type="RefSeq" id="XP_060028658.1"/>
    </source>
</evidence>
<dbReference type="InterPro" id="IPR053234">
    <property type="entry name" value="RPM1_Interactor"/>
</dbReference>
<dbReference type="PANTHER" id="PTHR33443">
    <property type="entry name" value="ZGC:112980"/>
    <property type="match status" value="1"/>
</dbReference>
<evidence type="ECO:0000313" key="1">
    <source>
        <dbReference type="Proteomes" id="UP001652624"/>
    </source>
</evidence>
<dbReference type="PANTHER" id="PTHR33443:SF30">
    <property type="entry name" value="SARCOSINE DEHYDROGENASE-2C PROTEIN"/>
    <property type="match status" value="1"/>
</dbReference>
<proteinExistence type="predicted"/>
<organism evidence="1 2">
    <name type="scientific">Erinaceus europaeus</name>
    <name type="common">Western European hedgehog</name>
    <dbReference type="NCBI Taxonomy" id="9365"/>
    <lineage>
        <taxon>Eukaryota</taxon>
        <taxon>Metazoa</taxon>
        <taxon>Chordata</taxon>
        <taxon>Craniata</taxon>
        <taxon>Vertebrata</taxon>
        <taxon>Euteleostomi</taxon>
        <taxon>Mammalia</taxon>
        <taxon>Eutheria</taxon>
        <taxon>Laurasiatheria</taxon>
        <taxon>Eulipotyphla</taxon>
        <taxon>Erinaceidae</taxon>
        <taxon>Erinaceinae</taxon>
        <taxon>Erinaceus</taxon>
    </lineage>
</organism>
<dbReference type="GeneID" id="132533072"/>